<comment type="caution">
    <text evidence="7">The sequence shown here is derived from an EMBL/GenBank/DDBJ whole genome shotgun (WGS) entry which is preliminary data.</text>
</comment>
<proteinExistence type="inferred from homology"/>
<dbReference type="Proteomes" id="UP000076574">
    <property type="component" value="Unassembled WGS sequence"/>
</dbReference>
<keyword evidence="3 6" id="KW-0227">DNA damage</keyword>
<organism evidence="7 8">
    <name type="scientific">Tardiphaga robiniae</name>
    <dbReference type="NCBI Taxonomy" id="943830"/>
    <lineage>
        <taxon>Bacteria</taxon>
        <taxon>Pseudomonadati</taxon>
        <taxon>Pseudomonadota</taxon>
        <taxon>Alphaproteobacteria</taxon>
        <taxon>Hyphomicrobiales</taxon>
        <taxon>Nitrobacteraceae</taxon>
        <taxon>Tardiphaga</taxon>
    </lineage>
</organism>
<evidence type="ECO:0000313" key="8">
    <source>
        <dbReference type="Proteomes" id="UP000076574"/>
    </source>
</evidence>
<dbReference type="AlphaFoldDB" id="A0A161R7W9"/>
<evidence type="ECO:0000256" key="1">
    <source>
        <dbReference type="ARBA" id="ARBA00022722"/>
    </source>
</evidence>
<dbReference type="InterPro" id="IPR011335">
    <property type="entry name" value="Restrct_endonuc-II-like"/>
</dbReference>
<evidence type="ECO:0000256" key="2">
    <source>
        <dbReference type="ARBA" id="ARBA00022759"/>
    </source>
</evidence>
<dbReference type="EMBL" id="LVYV01000001">
    <property type="protein sequence ID" value="KZD25491.1"/>
    <property type="molecule type" value="Genomic_DNA"/>
</dbReference>
<evidence type="ECO:0000256" key="4">
    <source>
        <dbReference type="ARBA" id="ARBA00022801"/>
    </source>
</evidence>
<dbReference type="Pfam" id="PF03852">
    <property type="entry name" value="Vsr"/>
    <property type="match status" value="1"/>
</dbReference>
<evidence type="ECO:0000313" key="7">
    <source>
        <dbReference type="EMBL" id="KZD25491.1"/>
    </source>
</evidence>
<dbReference type="NCBIfam" id="TIGR00632">
    <property type="entry name" value="vsr"/>
    <property type="match status" value="1"/>
</dbReference>
<keyword evidence="4 6" id="KW-0378">Hydrolase</keyword>
<dbReference type="EC" id="3.1.-.-" evidence="6"/>
<evidence type="ECO:0000256" key="3">
    <source>
        <dbReference type="ARBA" id="ARBA00022763"/>
    </source>
</evidence>
<sequence>MVDRLSVERRSWLMSQVKGRDTMPELVVRRVAHSLGLRFRLQAKDLPGKPDLVFPRWRVAIFVHGCFWHRHEGCKKATMPKSREEFWQSKFERNVERDQRVIRELEAQAWRTLVIWQCQTNDLSALRDTLAEFFEIDSASR</sequence>
<dbReference type="CDD" id="cd00221">
    <property type="entry name" value="Vsr"/>
    <property type="match status" value="1"/>
</dbReference>
<dbReference type="SUPFAM" id="SSF52980">
    <property type="entry name" value="Restriction endonuclease-like"/>
    <property type="match status" value="1"/>
</dbReference>
<keyword evidence="8" id="KW-1185">Reference proteome</keyword>
<accession>A0A161R7W9</accession>
<evidence type="ECO:0000256" key="6">
    <source>
        <dbReference type="PIRNR" id="PIRNR018267"/>
    </source>
</evidence>
<evidence type="ECO:0000256" key="5">
    <source>
        <dbReference type="ARBA" id="ARBA00023204"/>
    </source>
</evidence>
<name>A0A161R7W9_9BRAD</name>
<dbReference type="GO" id="GO:0006298">
    <property type="term" value="P:mismatch repair"/>
    <property type="evidence" value="ECO:0007669"/>
    <property type="project" value="UniProtKB-UniRule"/>
</dbReference>
<keyword evidence="2 6" id="KW-0255">Endonuclease</keyword>
<keyword evidence="5 6" id="KW-0234">DNA repair</keyword>
<gene>
    <name evidence="7" type="ORF">A4A58_03495</name>
</gene>
<dbReference type="Gene3D" id="3.40.960.10">
    <property type="entry name" value="VSR Endonuclease"/>
    <property type="match status" value="1"/>
</dbReference>
<reference evidence="7 8" key="1">
    <citation type="submission" date="2016-03" db="EMBL/GenBank/DDBJ databases">
        <title>Microsymbionts genomes from the relict species Vavilovia formosa (Stev.) Fed.</title>
        <authorList>
            <person name="Kopat V."/>
            <person name="Chirak E."/>
            <person name="Kimeklis A."/>
            <person name="Andronov E."/>
        </authorList>
    </citation>
    <scope>NUCLEOTIDE SEQUENCE [LARGE SCALE GENOMIC DNA]</scope>
    <source>
        <strain evidence="7 8">Vaf07</strain>
    </source>
</reference>
<dbReference type="InterPro" id="IPR004603">
    <property type="entry name" value="DNA_mismatch_endonuc_vsr"/>
</dbReference>
<protein>
    <recommendedName>
        <fullName evidence="6">Very short patch repair endonuclease</fullName>
        <ecNumber evidence="6">3.1.-.-</ecNumber>
    </recommendedName>
</protein>
<dbReference type="PIRSF" id="PIRSF018267">
    <property type="entry name" value="VSR_endonuc"/>
    <property type="match status" value="1"/>
</dbReference>
<comment type="function">
    <text evidence="6">May nick specific sequences that contain T:G mispairs resulting from m5C-deamination.</text>
</comment>
<comment type="similarity">
    <text evidence="6">Belongs to the vsr family.</text>
</comment>
<dbReference type="STRING" id="943830.A4A58_03495"/>
<dbReference type="RefSeq" id="WP_068729799.1">
    <property type="nucleotide sequence ID" value="NZ_LVYV01000001.1"/>
</dbReference>
<dbReference type="GO" id="GO:0004519">
    <property type="term" value="F:endonuclease activity"/>
    <property type="evidence" value="ECO:0007669"/>
    <property type="project" value="UniProtKB-KW"/>
</dbReference>
<dbReference type="OrthoDB" id="9801520at2"/>
<keyword evidence="1 6" id="KW-0540">Nuclease</keyword>
<dbReference type="GO" id="GO:0016787">
    <property type="term" value="F:hydrolase activity"/>
    <property type="evidence" value="ECO:0007669"/>
    <property type="project" value="UniProtKB-KW"/>
</dbReference>